<proteinExistence type="predicted"/>
<reference evidence="1" key="1">
    <citation type="submission" date="2022-08" db="EMBL/GenBank/DDBJ databases">
        <title>Genome Sequence of Fusarium decemcellulare.</title>
        <authorList>
            <person name="Buettner E."/>
        </authorList>
    </citation>
    <scope>NUCLEOTIDE SEQUENCE</scope>
    <source>
        <strain evidence="1">Babe19</strain>
    </source>
</reference>
<sequence length="164" mass="17834">MFPDSSYYLIPGVLVLASPLLFHLLSLTKRPQGITDIDATCPTKTHTVVIIGAGMVGVPLAHHLLKHTPASVGLRLVLVSPNDDMLWPYATVRAILPDAFGDDKIFLPLAPAFAKYGASKFEHLVGVAQSLHPEANRVIVSTKADKQQRTIDYDTLVIATERDP</sequence>
<dbReference type="EMBL" id="JANRMS010005175">
    <property type="protein sequence ID" value="KAJ3503408.1"/>
    <property type="molecule type" value="Genomic_DNA"/>
</dbReference>
<organism evidence="1 2">
    <name type="scientific">Fusarium decemcellulare</name>
    <dbReference type="NCBI Taxonomy" id="57161"/>
    <lineage>
        <taxon>Eukaryota</taxon>
        <taxon>Fungi</taxon>
        <taxon>Dikarya</taxon>
        <taxon>Ascomycota</taxon>
        <taxon>Pezizomycotina</taxon>
        <taxon>Sordariomycetes</taxon>
        <taxon>Hypocreomycetidae</taxon>
        <taxon>Hypocreales</taxon>
        <taxon>Nectriaceae</taxon>
        <taxon>Fusarium</taxon>
        <taxon>Fusarium decemcellulare species complex</taxon>
    </lineage>
</organism>
<evidence type="ECO:0000313" key="2">
    <source>
        <dbReference type="Proteomes" id="UP001148629"/>
    </source>
</evidence>
<gene>
    <name evidence="1" type="ORF">NM208_g16521</name>
</gene>
<keyword evidence="2" id="KW-1185">Reference proteome</keyword>
<accession>A0ACC1RE42</accession>
<protein>
    <submittedName>
        <fullName evidence="1">Uncharacterized protein</fullName>
    </submittedName>
</protein>
<evidence type="ECO:0000313" key="1">
    <source>
        <dbReference type="EMBL" id="KAJ3503408.1"/>
    </source>
</evidence>
<comment type="caution">
    <text evidence="1">The sequence shown here is derived from an EMBL/GenBank/DDBJ whole genome shotgun (WGS) entry which is preliminary data.</text>
</comment>
<dbReference type="Proteomes" id="UP001148629">
    <property type="component" value="Unassembled WGS sequence"/>
</dbReference>
<name>A0ACC1RE42_9HYPO</name>